<evidence type="ECO:0000313" key="3">
    <source>
        <dbReference type="EMBL" id="MDP8568229.1"/>
    </source>
</evidence>
<dbReference type="Gene3D" id="3.40.50.410">
    <property type="entry name" value="von Willebrand factor, type A domain"/>
    <property type="match status" value="1"/>
</dbReference>
<feature type="transmembrane region" description="Helical" evidence="1">
    <location>
        <begin position="313"/>
        <end position="331"/>
    </location>
</feature>
<accession>A0ABT9JUQ8</accession>
<keyword evidence="1" id="KW-0472">Membrane</keyword>
<evidence type="ECO:0000259" key="2">
    <source>
        <dbReference type="SMART" id="SM00327"/>
    </source>
</evidence>
<dbReference type="InterPro" id="IPR036465">
    <property type="entry name" value="vWFA_dom_sf"/>
</dbReference>
<dbReference type="RefSeq" id="WP_306389952.1">
    <property type="nucleotide sequence ID" value="NZ_JAVCAP010000021.1"/>
</dbReference>
<dbReference type="SMART" id="SM00327">
    <property type="entry name" value="VWA"/>
    <property type="match status" value="1"/>
</dbReference>
<keyword evidence="1" id="KW-0812">Transmembrane</keyword>
<name>A0ABT9JUQ8_9PROT</name>
<dbReference type="EMBL" id="JAVCAP010000021">
    <property type="protein sequence ID" value="MDP8568229.1"/>
    <property type="molecule type" value="Genomic_DNA"/>
</dbReference>
<protein>
    <submittedName>
        <fullName evidence="3">VWA domain-containing protein</fullName>
    </submittedName>
</protein>
<evidence type="ECO:0000313" key="4">
    <source>
        <dbReference type="Proteomes" id="UP001225906"/>
    </source>
</evidence>
<dbReference type="CDD" id="cd00198">
    <property type="entry name" value="vWFA"/>
    <property type="match status" value="1"/>
</dbReference>
<dbReference type="Proteomes" id="UP001225906">
    <property type="component" value="Unassembled WGS sequence"/>
</dbReference>
<keyword evidence="4" id="KW-1185">Reference proteome</keyword>
<dbReference type="Pfam" id="PF13519">
    <property type="entry name" value="VWA_2"/>
    <property type="match status" value="1"/>
</dbReference>
<organism evidence="3 4">
    <name type="scientific">Methylophilus aquaticus</name>
    <dbReference type="NCBI Taxonomy" id="1971610"/>
    <lineage>
        <taxon>Bacteria</taxon>
        <taxon>Pseudomonadati</taxon>
        <taxon>Pseudomonadota</taxon>
        <taxon>Betaproteobacteria</taxon>
        <taxon>Nitrosomonadales</taxon>
        <taxon>Methylophilaceae</taxon>
        <taxon>Methylophilus</taxon>
    </lineage>
</organism>
<proteinExistence type="predicted"/>
<reference evidence="4" key="1">
    <citation type="journal article" date="2019" name="Int. J. Syst. Evol. Microbiol.">
        <title>The Global Catalogue of Microorganisms (GCM) 10K type strain sequencing project: providing services to taxonomists for standard genome sequencing and annotation.</title>
        <authorList>
            <consortium name="The Broad Institute Genomics Platform"/>
            <consortium name="The Broad Institute Genome Sequencing Center for Infectious Disease"/>
            <person name="Wu L."/>
            <person name="Ma J."/>
        </authorList>
    </citation>
    <scope>NUCLEOTIDE SEQUENCE [LARGE SCALE GENOMIC DNA]</scope>
    <source>
        <strain evidence="4">VKM B-3159</strain>
    </source>
</reference>
<feature type="domain" description="VWFA" evidence="2">
    <location>
        <begin position="50"/>
        <end position="228"/>
    </location>
</feature>
<dbReference type="SUPFAM" id="SSF53300">
    <property type="entry name" value="vWA-like"/>
    <property type="match status" value="1"/>
</dbReference>
<comment type="caution">
    <text evidence="3">The sequence shown here is derived from an EMBL/GenBank/DDBJ whole genome shotgun (WGS) entry which is preliminary data.</text>
</comment>
<sequence length="362" mass="40021">MSVSEHWRALRQSLNASQPRQRWRARGLWWGALLLGLTLLHPQASLPNRVYDWFFVVDITQSMNVQDYQQGGKSVSRLQVAKQALRQTIARLPCGSRVALGLFTERNSLNIVRPVEVCSHYAALDQTIARLDWRMAWAADSFIAHGVYSALEQTPGLGKEMRLMVLTDGHQAPPANPKYMPAFAGKAGEVKGYLIGMGQPTPSPIPKLDEKDAVAGYWEQEEVQRFGNFGMAETLSVLAMEQGQHDRNAGHGAGSDLLSNAHLSGLDAANLQRLSSQTGLDYAALTQPSELPALATGMGLSAYRWADTDMRPWLAVPAIVLFCIYLILTFADSGLWMTASRLVRQVCGSVKPFLPSRFRLKE</sequence>
<gene>
    <name evidence="3" type="ORF">Q9291_10255</name>
</gene>
<dbReference type="InterPro" id="IPR002035">
    <property type="entry name" value="VWF_A"/>
</dbReference>
<keyword evidence="1" id="KW-1133">Transmembrane helix</keyword>
<evidence type="ECO:0000256" key="1">
    <source>
        <dbReference type="SAM" id="Phobius"/>
    </source>
</evidence>